<reference evidence="14" key="1">
    <citation type="journal article" date="2008" name="FEMS Yeast Res.">
        <title>Complete mitochondrial genome sequence of the wine yeast Candida zemplinina: intraspecies distribution of a novel group-IIB1 intron with eubacterial affiliations.</title>
        <authorList>
            <person name="Pramateftaki P.V."/>
            <person name="Kouvelis V.N."/>
            <person name="Lanaridis P."/>
            <person name="Typas M.A."/>
        </authorList>
    </citation>
    <scope>NUCLEOTIDE SEQUENCE</scope>
    <source>
        <strain evidence="14">CECT 11046</strain>
    </source>
</reference>
<comment type="subcellular location">
    <subcellularLocation>
        <location evidence="13">Mitochondrion inner membrane</location>
        <topology evidence="13">Single-pass membrane protein</topology>
    </subcellularLocation>
    <subcellularLocation>
        <location evidence="1">Mitochondrion membrane</location>
        <topology evidence="1">Single-pass membrane protein</topology>
    </subcellularLocation>
</comment>
<keyword evidence="8 13" id="KW-1133">Transmembrane helix</keyword>
<keyword evidence="4 13" id="KW-0813">Transport</keyword>
<evidence type="ECO:0000256" key="1">
    <source>
        <dbReference type="ARBA" id="ARBA00004304"/>
    </source>
</evidence>
<evidence type="ECO:0000313" key="14">
    <source>
        <dbReference type="EMBL" id="AAR10339.2"/>
    </source>
</evidence>
<feature type="transmembrane region" description="Helical" evidence="13">
    <location>
        <begin position="14"/>
        <end position="40"/>
    </location>
</feature>
<evidence type="ECO:0000256" key="6">
    <source>
        <dbReference type="ARBA" id="ARBA00022692"/>
    </source>
</evidence>
<keyword evidence="6 13" id="KW-0812">Transmembrane</keyword>
<evidence type="ECO:0000256" key="2">
    <source>
        <dbReference type="ARBA" id="ARBA00008892"/>
    </source>
</evidence>
<sequence>MPQLVPFFFLNQMFWGYLIILIMIILSSKFVLPRVLSIYLSRMFMLKLKK</sequence>
<comment type="similarity">
    <text evidence="2 13">Belongs to the ATPase protein 8 family.</text>
</comment>
<evidence type="ECO:0000256" key="13">
    <source>
        <dbReference type="RuleBase" id="RU368038"/>
    </source>
</evidence>
<geneLocation type="mitochondrion" evidence="14"/>
<evidence type="ECO:0000256" key="12">
    <source>
        <dbReference type="ARBA" id="ARBA00023310"/>
    </source>
</evidence>
<keyword evidence="7 13" id="KW-0375">Hydrogen ion transport</keyword>
<organism evidence="14">
    <name type="scientific">Starmerella bacillaris</name>
    <name type="common">Yeast</name>
    <name type="synonym">Candida zemplinina</name>
    <dbReference type="NCBI Taxonomy" id="1247836"/>
    <lineage>
        <taxon>Eukaryota</taxon>
        <taxon>Fungi</taxon>
        <taxon>Dikarya</taxon>
        <taxon>Ascomycota</taxon>
        <taxon>Saccharomycotina</taxon>
        <taxon>Dipodascomycetes</taxon>
        <taxon>Dipodascales</taxon>
        <taxon>Trichomonascaceae</taxon>
        <taxon>Starmerella</taxon>
    </lineage>
</organism>
<dbReference type="Pfam" id="PF05933">
    <property type="entry name" value="Fun_ATP-synt_8"/>
    <property type="match status" value="1"/>
</dbReference>
<dbReference type="RefSeq" id="YP_052712.2">
    <property type="nucleotide sequence ID" value="NC_005972.1"/>
</dbReference>
<dbReference type="GO" id="GO:0005743">
    <property type="term" value="C:mitochondrial inner membrane"/>
    <property type="evidence" value="ECO:0007669"/>
    <property type="project" value="UniProtKB-SubCell"/>
</dbReference>
<evidence type="ECO:0000256" key="11">
    <source>
        <dbReference type="ARBA" id="ARBA00023136"/>
    </source>
</evidence>
<evidence type="ECO:0000256" key="3">
    <source>
        <dbReference type="ARBA" id="ARBA00019651"/>
    </source>
</evidence>
<dbReference type="InterPro" id="IPR009230">
    <property type="entry name" value="ATP_synth_su8_fun"/>
</dbReference>
<evidence type="ECO:0000256" key="9">
    <source>
        <dbReference type="ARBA" id="ARBA00023065"/>
    </source>
</evidence>
<evidence type="ECO:0000256" key="8">
    <source>
        <dbReference type="ARBA" id="ARBA00022989"/>
    </source>
</evidence>
<dbReference type="PANTHER" id="PTHR36101">
    <property type="entry name" value="ATP SYNTHASE PROTEIN 8"/>
    <property type="match status" value="1"/>
</dbReference>
<accession>Q6ED57</accession>
<proteinExistence type="inferred from homology"/>
<evidence type="ECO:0000256" key="10">
    <source>
        <dbReference type="ARBA" id="ARBA00023128"/>
    </source>
</evidence>
<evidence type="ECO:0000256" key="5">
    <source>
        <dbReference type="ARBA" id="ARBA00022547"/>
    </source>
</evidence>
<dbReference type="GO" id="GO:0046933">
    <property type="term" value="F:proton-transporting ATP synthase activity, rotational mechanism"/>
    <property type="evidence" value="ECO:0007669"/>
    <property type="project" value="TreeGrafter"/>
</dbReference>
<keyword evidence="9 13" id="KW-0406">Ion transport</keyword>
<dbReference type="AlphaFoldDB" id="Q6ED57"/>
<evidence type="ECO:0000256" key="7">
    <source>
        <dbReference type="ARBA" id="ARBA00022781"/>
    </source>
</evidence>
<keyword evidence="11 13" id="KW-0472">Membrane</keyword>
<name>Q6ED57_STABA</name>
<keyword evidence="5 13" id="KW-0138">CF(0)</keyword>
<evidence type="ECO:0000256" key="4">
    <source>
        <dbReference type="ARBA" id="ARBA00022448"/>
    </source>
</evidence>
<gene>
    <name evidence="14" type="primary">atp8</name>
</gene>
<comment type="function">
    <text evidence="13">Mitochondrial membrane ATP synthase (F(1)F(0) ATP synthase or Complex V) produces ATP from ADP in the presence of a proton gradient across the membrane which is generated by electron transport complexes of the respiratory chain. F-type ATPases consist of two structural domains, F(1) - containing the extramembraneous catalytic core and F(0) - containing the membrane proton channel, linked together by a central stalk and a peripheral stalk. During catalysis, ATP synthesis in the catalytic domain of F(1) is coupled via a rotary mechanism of the central stalk subunits to proton translocation. Part of the complex F(0) domain. Minor subunit located with subunit a in the membrane.</text>
</comment>
<keyword evidence="12 13" id="KW-0066">ATP synthesis</keyword>
<dbReference type="GO" id="GO:0045259">
    <property type="term" value="C:proton-transporting ATP synthase complex"/>
    <property type="evidence" value="ECO:0007669"/>
    <property type="project" value="UniProtKB-KW"/>
</dbReference>
<keyword evidence="10 13" id="KW-0496">Mitochondrion</keyword>
<dbReference type="GeneID" id="2886004"/>
<protein>
    <recommendedName>
        <fullName evidence="3 13">ATP synthase protein 8</fullName>
    </recommendedName>
</protein>
<dbReference type="EMBL" id="AY445918">
    <property type="protein sequence ID" value="AAR10339.2"/>
    <property type="molecule type" value="Genomic_DNA"/>
</dbReference>
<comment type="subunit">
    <text evidence="13">F-type ATPases have 2 components, CF(1) - the catalytic core - and CF(0) - the membrane proton channel.</text>
</comment>
<dbReference type="PANTHER" id="PTHR36101:SF1">
    <property type="entry name" value="ATP SYNTHASE PROTEIN 8"/>
    <property type="match status" value="1"/>
</dbReference>